<dbReference type="Proteomes" id="UP000000269">
    <property type="component" value="Chromosome"/>
</dbReference>
<dbReference type="PRINTS" id="PR00118">
    <property type="entry name" value="BLACTAMASEA"/>
</dbReference>
<dbReference type="InterPro" id="IPR000871">
    <property type="entry name" value="Beta-lactam_class-A"/>
</dbReference>
<gene>
    <name evidence="2" type="ordered locus">Clos_0923</name>
</gene>
<dbReference type="EMBL" id="CP000853">
    <property type="protein sequence ID" value="ABW18470.1"/>
    <property type="molecule type" value="Genomic_DNA"/>
</dbReference>
<dbReference type="InterPro" id="IPR012338">
    <property type="entry name" value="Beta-lactam/transpept-like"/>
</dbReference>
<dbReference type="HOGENOM" id="CLU_031960_9_2_9"/>
<dbReference type="KEGG" id="aoe:Clos_0923"/>
<keyword evidence="3" id="KW-1185">Reference proteome</keyword>
<name>A8MEZ1_ALKOO</name>
<dbReference type="AlphaFoldDB" id="A8MEZ1"/>
<dbReference type="Pfam" id="PF13354">
    <property type="entry name" value="Beta-lactamase2"/>
    <property type="match status" value="1"/>
</dbReference>
<dbReference type="Gene3D" id="3.40.710.10">
    <property type="entry name" value="DD-peptidase/beta-lactamase superfamily"/>
    <property type="match status" value="1"/>
</dbReference>
<proteinExistence type="predicted"/>
<dbReference type="STRING" id="350688.Clos_0923"/>
<dbReference type="PANTHER" id="PTHR35333">
    <property type="entry name" value="BETA-LACTAMASE"/>
    <property type="match status" value="1"/>
</dbReference>
<dbReference type="GO" id="GO:0030655">
    <property type="term" value="P:beta-lactam antibiotic catabolic process"/>
    <property type="evidence" value="ECO:0007669"/>
    <property type="project" value="InterPro"/>
</dbReference>
<dbReference type="RefSeq" id="WP_012158782.1">
    <property type="nucleotide sequence ID" value="NC_009922.1"/>
</dbReference>
<dbReference type="SUPFAM" id="SSF56601">
    <property type="entry name" value="beta-lactamase/transpeptidase-like"/>
    <property type="match status" value="1"/>
</dbReference>
<evidence type="ECO:0000313" key="3">
    <source>
        <dbReference type="Proteomes" id="UP000000269"/>
    </source>
</evidence>
<dbReference type="GO" id="GO:0008800">
    <property type="term" value="F:beta-lactamase activity"/>
    <property type="evidence" value="ECO:0007669"/>
    <property type="project" value="InterPro"/>
</dbReference>
<dbReference type="GO" id="GO:0046677">
    <property type="term" value="P:response to antibiotic"/>
    <property type="evidence" value="ECO:0007669"/>
    <property type="project" value="InterPro"/>
</dbReference>
<organism evidence="2 3">
    <name type="scientific">Alkaliphilus oremlandii (strain OhILAs)</name>
    <name type="common">Clostridium oremlandii (strain OhILAs)</name>
    <dbReference type="NCBI Taxonomy" id="350688"/>
    <lineage>
        <taxon>Bacteria</taxon>
        <taxon>Bacillati</taxon>
        <taxon>Bacillota</taxon>
        <taxon>Clostridia</taxon>
        <taxon>Peptostreptococcales</taxon>
        <taxon>Natronincolaceae</taxon>
        <taxon>Alkaliphilus</taxon>
    </lineage>
</organism>
<evidence type="ECO:0000313" key="2">
    <source>
        <dbReference type="EMBL" id="ABW18470.1"/>
    </source>
</evidence>
<dbReference type="eggNOG" id="COG2367">
    <property type="taxonomic scope" value="Bacteria"/>
</dbReference>
<sequence>MLENKIKGFLRDIDGNVAVVIKNFNNGEIIQINQDYIFPSASTIKLVIMSELLKQVKENKLSINETIVITDKMITGGDGILKELNVGHRFTLGEIMTLMIIISDNTATNLLIDIVGMDNVNRMAQELGLKRTKLQRKMMDSVAVKYGRENYTSAQDMLNILELTYKGENIDGYYSKMMLDILKRQQVGGRLNLYLPENTVIAHKTGDLDRLEHDVGIVYLPNCEYIICVLTNETKSNKDGRQIIGNISKLVYDQYAG</sequence>
<accession>A8MEZ1</accession>
<evidence type="ECO:0000259" key="1">
    <source>
        <dbReference type="Pfam" id="PF13354"/>
    </source>
</evidence>
<dbReference type="PANTHER" id="PTHR35333:SF3">
    <property type="entry name" value="BETA-LACTAMASE-TYPE TRANSPEPTIDASE FOLD CONTAINING PROTEIN"/>
    <property type="match status" value="1"/>
</dbReference>
<dbReference type="InterPro" id="IPR045155">
    <property type="entry name" value="Beta-lactam_cat"/>
</dbReference>
<reference evidence="3" key="1">
    <citation type="submission" date="2007-10" db="EMBL/GenBank/DDBJ databases">
        <title>Complete genome of Alkaliphilus oremlandii OhILAs.</title>
        <authorList>
            <person name="Copeland A."/>
            <person name="Lucas S."/>
            <person name="Lapidus A."/>
            <person name="Barry K."/>
            <person name="Detter J.C."/>
            <person name="Glavina del Rio T."/>
            <person name="Hammon N."/>
            <person name="Israni S."/>
            <person name="Dalin E."/>
            <person name="Tice H."/>
            <person name="Pitluck S."/>
            <person name="Chain P."/>
            <person name="Malfatti S."/>
            <person name="Shin M."/>
            <person name="Vergez L."/>
            <person name="Schmutz J."/>
            <person name="Larimer F."/>
            <person name="Land M."/>
            <person name="Hauser L."/>
            <person name="Kyrpides N."/>
            <person name="Mikhailova N."/>
            <person name="Stolz J.F."/>
            <person name="Dawson A."/>
            <person name="Fisher E."/>
            <person name="Crable B."/>
            <person name="Perera E."/>
            <person name="Lisak J."/>
            <person name="Ranganathan M."/>
            <person name="Basu P."/>
            <person name="Richardson P."/>
        </authorList>
    </citation>
    <scope>NUCLEOTIDE SEQUENCE [LARGE SCALE GENOMIC DNA]</scope>
    <source>
        <strain evidence="3">OhILAs</strain>
    </source>
</reference>
<feature type="domain" description="Beta-lactamase class A catalytic" evidence="1">
    <location>
        <begin position="19"/>
        <end position="231"/>
    </location>
</feature>
<protein>
    <submittedName>
        <fullName evidence="2">Beta-lactamase</fullName>
    </submittedName>
</protein>